<reference evidence="2 3" key="1">
    <citation type="submission" date="2018-06" db="EMBL/GenBank/DDBJ databases">
        <title>WGS assembly of Brassica rapa FPsc.</title>
        <authorList>
            <person name="Bowman J."/>
            <person name="Kohchi T."/>
            <person name="Yamato K."/>
            <person name="Jenkins J."/>
            <person name="Shu S."/>
            <person name="Ishizaki K."/>
            <person name="Yamaoka S."/>
            <person name="Nishihama R."/>
            <person name="Nakamura Y."/>
            <person name="Berger F."/>
            <person name="Adam C."/>
            <person name="Aki S."/>
            <person name="Althoff F."/>
            <person name="Araki T."/>
            <person name="Arteaga-Vazquez M."/>
            <person name="Balasubrmanian S."/>
            <person name="Bauer D."/>
            <person name="Boehm C."/>
            <person name="Briginshaw L."/>
            <person name="Caballero-Perez J."/>
            <person name="Catarino B."/>
            <person name="Chen F."/>
            <person name="Chiyoda S."/>
            <person name="Chovatia M."/>
            <person name="Davies K."/>
            <person name="Delmans M."/>
            <person name="Demura T."/>
            <person name="Dierschke T."/>
            <person name="Dolan L."/>
            <person name="Dorantes-Acosta A."/>
            <person name="Eklund D."/>
            <person name="Florent S."/>
            <person name="Flores-Sandoval E."/>
            <person name="Fujiyama A."/>
            <person name="Fukuzawa H."/>
            <person name="Galik B."/>
            <person name="Grimanelli D."/>
            <person name="Grimwood J."/>
            <person name="Grossniklaus U."/>
            <person name="Hamada T."/>
            <person name="Haseloff J."/>
            <person name="Hetherington A."/>
            <person name="Higo A."/>
            <person name="Hirakawa Y."/>
            <person name="Hundley H."/>
            <person name="Ikeda Y."/>
            <person name="Inoue K."/>
            <person name="Inoue S."/>
            <person name="Ishida S."/>
            <person name="Jia Q."/>
            <person name="Kakita M."/>
            <person name="Kanazawa T."/>
            <person name="Kawai Y."/>
            <person name="Kawashima T."/>
            <person name="Kennedy M."/>
            <person name="Kinose K."/>
            <person name="Kinoshita T."/>
            <person name="Kohara Y."/>
            <person name="Koide E."/>
            <person name="Komatsu K."/>
            <person name="Kopischke S."/>
            <person name="Kubo M."/>
            <person name="Kyozuka J."/>
            <person name="Lagercrantz U."/>
            <person name="Lin S."/>
            <person name="Lindquist E."/>
            <person name="Lipzen A."/>
            <person name="Lu C."/>
            <person name="Luna E."/>
            <person name="Martienssen R."/>
            <person name="Minamino N."/>
            <person name="Mizutani M."/>
            <person name="Mizutani M."/>
            <person name="Mochizuki N."/>
            <person name="Monte I."/>
            <person name="Mosher R."/>
            <person name="Nagasaki H."/>
            <person name="Nakagami H."/>
            <person name="Naramoto S."/>
            <person name="Nishitani K."/>
            <person name="Ohtani M."/>
            <person name="Okamoto T."/>
            <person name="Okumura M."/>
            <person name="Phillips J."/>
            <person name="Pollak B."/>
            <person name="Reinders A."/>
            <person name="Roevekamp M."/>
            <person name="Sano R."/>
            <person name="Sawa S."/>
            <person name="Schmid M."/>
            <person name="Shirakawa M."/>
            <person name="Solano R."/>
            <person name="Spunde A."/>
            <person name="Suetsugu N."/>
            <person name="Sugano S."/>
            <person name="Sugiyama A."/>
            <person name="Sun R."/>
            <person name="Suzuki Y."/>
            <person name="Takenaka M."/>
            <person name="Takezawa D."/>
            <person name="Tomogane H."/>
            <person name="Tsuzuki M."/>
            <person name="Ueda T."/>
            <person name="Umeda M."/>
            <person name="Ward J."/>
            <person name="Watanabe Y."/>
            <person name="Yazaki K."/>
            <person name="Yokoyama R."/>
            <person name="Yoshitake Y."/>
            <person name="Yotsui I."/>
            <person name="Zachgo S."/>
            <person name="Schmutz J."/>
        </authorList>
    </citation>
    <scope>NUCLEOTIDE SEQUENCE [LARGE SCALE GENOMIC DNA]</scope>
    <source>
        <strain evidence="3">cv. B-3</strain>
    </source>
</reference>
<dbReference type="Pfam" id="PF07714">
    <property type="entry name" value="PK_Tyr_Ser-Thr"/>
    <property type="match status" value="1"/>
</dbReference>
<evidence type="ECO:0000259" key="1">
    <source>
        <dbReference type="PROSITE" id="PS50011"/>
    </source>
</evidence>
<gene>
    <name evidence="2" type="ORF">BRARA_F01525</name>
</gene>
<dbReference type="AlphaFoldDB" id="A0A397YXZ6"/>
<dbReference type="InterPro" id="IPR001245">
    <property type="entry name" value="Ser-Thr/Tyr_kinase_cat_dom"/>
</dbReference>
<dbReference type="InterPro" id="IPR051681">
    <property type="entry name" value="Ser/Thr_Kinases-Pseudokinases"/>
</dbReference>
<organism evidence="2 3">
    <name type="scientific">Brassica campestris</name>
    <name type="common">Field mustard</name>
    <dbReference type="NCBI Taxonomy" id="3711"/>
    <lineage>
        <taxon>Eukaryota</taxon>
        <taxon>Viridiplantae</taxon>
        <taxon>Streptophyta</taxon>
        <taxon>Embryophyta</taxon>
        <taxon>Tracheophyta</taxon>
        <taxon>Spermatophyta</taxon>
        <taxon>Magnoliopsida</taxon>
        <taxon>eudicotyledons</taxon>
        <taxon>Gunneridae</taxon>
        <taxon>Pentapetalae</taxon>
        <taxon>rosids</taxon>
        <taxon>malvids</taxon>
        <taxon>Brassicales</taxon>
        <taxon>Brassicaceae</taxon>
        <taxon>Brassiceae</taxon>
        <taxon>Brassica</taxon>
    </lineage>
</organism>
<evidence type="ECO:0000313" key="3">
    <source>
        <dbReference type="Proteomes" id="UP000264353"/>
    </source>
</evidence>
<dbReference type="Gene3D" id="1.10.510.10">
    <property type="entry name" value="Transferase(Phosphotransferase) domain 1"/>
    <property type="match status" value="1"/>
</dbReference>
<feature type="non-terminal residue" evidence="2">
    <location>
        <position position="344"/>
    </location>
</feature>
<dbReference type="InterPro" id="IPR000719">
    <property type="entry name" value="Prot_kinase_dom"/>
</dbReference>
<dbReference type="Proteomes" id="UP000264353">
    <property type="component" value="Chromosome A6"/>
</dbReference>
<name>A0A397YXZ6_BRACM</name>
<dbReference type="InterPro" id="IPR011009">
    <property type="entry name" value="Kinase-like_dom_sf"/>
</dbReference>
<evidence type="ECO:0000313" key="2">
    <source>
        <dbReference type="EMBL" id="RID58215.1"/>
    </source>
</evidence>
<dbReference type="SUPFAM" id="SSF56112">
    <property type="entry name" value="Protein kinase-like (PK-like)"/>
    <property type="match status" value="1"/>
</dbReference>
<proteinExistence type="predicted"/>
<dbReference type="PANTHER" id="PTHR44329">
    <property type="entry name" value="SERINE/THREONINE-PROTEIN KINASE TNNI3K-RELATED"/>
    <property type="match status" value="1"/>
</dbReference>
<sequence length="344" mass="39677">MKSGTMNVVFVAISLKILKRVTNPQDVLIHLRLLKRVEESRMLAHEIWPGEKQEAPTFKIAVASVYESDLHDELKSTISDKGMEILFGDTFRTRDGYYALDLFRVIASHDLEEFSNVLKAAITDIETVDMYSQLLVYRYQGTLHSKEVCVRELQTDRSLWQPSRFWKKMKLFSGLGHPNVVRCLGANTQGTDLKIITEYMHGGTLFHYLQRNHCVLTLSQRLKMAIDVCKGIEFLHANMIIHRNLNSMNLLLDENNVVKVDVAAALYLLWAGKNTTPELEAMLLRIPTPEQNNTKIRTWYRWTAPETNTHFVFITIKAMNEEKYGDRADVYSFGLLLWHLITAK</sequence>
<dbReference type="GO" id="GO:0004672">
    <property type="term" value="F:protein kinase activity"/>
    <property type="evidence" value="ECO:0007669"/>
    <property type="project" value="InterPro"/>
</dbReference>
<protein>
    <recommendedName>
        <fullName evidence="1">Protein kinase domain-containing protein</fullName>
    </recommendedName>
</protein>
<feature type="domain" description="Protein kinase" evidence="1">
    <location>
        <begin position="103"/>
        <end position="344"/>
    </location>
</feature>
<dbReference type="GO" id="GO:0005524">
    <property type="term" value="F:ATP binding"/>
    <property type="evidence" value="ECO:0007669"/>
    <property type="project" value="InterPro"/>
</dbReference>
<dbReference type="PANTHER" id="PTHR44329:SF41">
    <property type="entry name" value="OS12G0163800 PROTEIN"/>
    <property type="match status" value="1"/>
</dbReference>
<accession>A0A397YXZ6</accession>
<dbReference type="EMBL" id="CM010633">
    <property type="protein sequence ID" value="RID58215.1"/>
    <property type="molecule type" value="Genomic_DNA"/>
</dbReference>
<dbReference type="PROSITE" id="PS50011">
    <property type="entry name" value="PROTEIN_KINASE_DOM"/>
    <property type="match status" value="1"/>
</dbReference>